<evidence type="ECO:0000313" key="4">
    <source>
        <dbReference type="Proteomes" id="UP001595841"/>
    </source>
</evidence>
<organism evidence="3 4">
    <name type="scientific">Flagellimonas marina</name>
    <dbReference type="NCBI Taxonomy" id="1775168"/>
    <lineage>
        <taxon>Bacteria</taxon>
        <taxon>Pseudomonadati</taxon>
        <taxon>Bacteroidota</taxon>
        <taxon>Flavobacteriia</taxon>
        <taxon>Flavobacteriales</taxon>
        <taxon>Flavobacteriaceae</taxon>
        <taxon>Flagellimonas</taxon>
    </lineage>
</organism>
<dbReference type="InterPro" id="IPR028913">
    <property type="entry name" value="Tox-MPTase3_dom"/>
</dbReference>
<sequence>MRKSTFPKFAVTLFLVLSLLFSCDDEQPLEPDAVELQKGPYSVDHVGLDDIPSISSFLEKRAGKNIFSESSKGDGTDVIFDKEDILVVRDSLQQGNYSLRFSYPDTPGNTFYNLNISISGSGEINEPYIYKYICDEDQFAEFEGNGYDMAYFSGSIEMHSFDSHFADLDFLSGKCDDAMTPCGGTVIGTPIAYSGTGNGLGASQPNYTNSTDFNSGNSAHTLSVQVYHTTPDGSGTFLYSSGGSQMGTCQHLNGCLTTMVVRSSPKNNMLQKTSKISCNDCGNSPRWGSGANIESRTKLLANSLKAKLSLSSNDVNFLLQNRKLVEDLSSYLNYHKNSTMAKNKARKMIAEAKRGELLSVKPYIKYPMGKAKEYAQKYPKLTEYLKNQLPKVARIPKITNAIHEFTQLPLSQIQRELQWGEGPEIHIVQLDNYKPGKTDEDTAGFFDKELPDRVLLDIDYVNQMENGTLVQNDNDAAIFFIGTTILHEYVHYGDFSNGFDYPGEEGRKFEISVYGENVHPDRARIVLNRIN</sequence>
<feature type="signal peptide" evidence="1">
    <location>
        <begin position="1"/>
        <end position="22"/>
    </location>
</feature>
<accession>A0ABV8PIJ7</accession>
<reference evidence="4" key="1">
    <citation type="journal article" date="2019" name="Int. J. Syst. Evol. Microbiol.">
        <title>The Global Catalogue of Microorganisms (GCM) 10K type strain sequencing project: providing services to taxonomists for standard genome sequencing and annotation.</title>
        <authorList>
            <consortium name="The Broad Institute Genomics Platform"/>
            <consortium name="The Broad Institute Genome Sequencing Center for Infectious Disease"/>
            <person name="Wu L."/>
            <person name="Ma J."/>
        </authorList>
    </citation>
    <scope>NUCLEOTIDE SEQUENCE [LARGE SCALE GENOMIC DNA]</scope>
    <source>
        <strain evidence="4">CGMCC 1.15774</strain>
    </source>
</reference>
<dbReference type="Proteomes" id="UP001595841">
    <property type="component" value="Unassembled WGS sequence"/>
</dbReference>
<feature type="domain" description="Tox-MPTase3" evidence="2">
    <location>
        <begin position="375"/>
        <end position="515"/>
    </location>
</feature>
<gene>
    <name evidence="3" type="ORF">ACFOWS_07705</name>
</gene>
<dbReference type="RefSeq" id="WP_379763348.1">
    <property type="nucleotide sequence ID" value="NZ_JBHSCL010000004.1"/>
</dbReference>
<dbReference type="PROSITE" id="PS51257">
    <property type="entry name" value="PROKAR_LIPOPROTEIN"/>
    <property type="match status" value="1"/>
</dbReference>
<proteinExistence type="predicted"/>
<evidence type="ECO:0000256" key="1">
    <source>
        <dbReference type="SAM" id="SignalP"/>
    </source>
</evidence>
<dbReference type="Pfam" id="PF15639">
    <property type="entry name" value="Tox-MPTase3"/>
    <property type="match status" value="1"/>
</dbReference>
<keyword evidence="1" id="KW-0732">Signal</keyword>
<protein>
    <recommendedName>
        <fullName evidence="2">Tox-MPTase3 domain-containing protein</fullName>
    </recommendedName>
</protein>
<dbReference type="EMBL" id="JBHSCL010000004">
    <property type="protein sequence ID" value="MFC4220013.1"/>
    <property type="molecule type" value="Genomic_DNA"/>
</dbReference>
<comment type="caution">
    <text evidence="3">The sequence shown here is derived from an EMBL/GenBank/DDBJ whole genome shotgun (WGS) entry which is preliminary data.</text>
</comment>
<name>A0ABV8PIJ7_9FLAO</name>
<keyword evidence="4" id="KW-1185">Reference proteome</keyword>
<feature type="chain" id="PRO_5045809648" description="Tox-MPTase3 domain-containing protein" evidence="1">
    <location>
        <begin position="23"/>
        <end position="531"/>
    </location>
</feature>
<evidence type="ECO:0000313" key="3">
    <source>
        <dbReference type="EMBL" id="MFC4220013.1"/>
    </source>
</evidence>
<evidence type="ECO:0000259" key="2">
    <source>
        <dbReference type="Pfam" id="PF15639"/>
    </source>
</evidence>